<dbReference type="EMBL" id="EQ999534">
    <property type="protein sequence ID" value="EEZ28688.1"/>
    <property type="molecule type" value="Genomic_DNA"/>
</dbReference>
<dbReference type="HOGENOM" id="CLU_2714498_0_0_5"/>
<sequence>MADMAAEKAERMASGETNFWSFIAKISVERGIFGQCMSGLGGTCMDYDENVSYQRFCGYDRDESNYVNARME</sequence>
<accession>A0A0E1WV99</accession>
<proteinExistence type="predicted"/>
<gene>
    <name evidence="1" type="ORF">BALG_02042</name>
</gene>
<protein>
    <submittedName>
        <fullName evidence="1">Uncharacterized protein</fullName>
    </submittedName>
</protein>
<organism evidence="1">
    <name type="scientific">Brucella pinnipedialis M292/94/1</name>
    <dbReference type="NCBI Taxonomy" id="520462"/>
    <lineage>
        <taxon>Bacteria</taxon>
        <taxon>Pseudomonadati</taxon>
        <taxon>Pseudomonadota</taxon>
        <taxon>Alphaproteobacteria</taxon>
        <taxon>Hyphomicrobiales</taxon>
        <taxon>Brucellaceae</taxon>
        <taxon>Brucella/Ochrobactrum group</taxon>
        <taxon>Brucella</taxon>
    </lineage>
</organism>
<evidence type="ECO:0000313" key="1">
    <source>
        <dbReference type="EMBL" id="EEZ28688.1"/>
    </source>
</evidence>
<dbReference type="AlphaFoldDB" id="A0A0E1WV99"/>
<name>A0A0E1WV99_9HYPH</name>
<reference evidence="1" key="1">
    <citation type="submission" date="2009-01" db="EMBL/GenBank/DDBJ databases">
        <title>The Genome Sequence of Brucella pinnipedialis M292/94/1.</title>
        <authorList>
            <consortium name="The Broad Institute Genome Sequencing Platform"/>
            <person name="Ward D."/>
            <person name="Young S.K."/>
            <person name="Kodira C.D."/>
            <person name="Zeng Q."/>
            <person name="Koehrsen M."/>
            <person name="Alvarado L."/>
            <person name="Berlin A."/>
            <person name="Borenstein D."/>
            <person name="Chen Z."/>
            <person name="Engels R."/>
            <person name="Freedman E."/>
            <person name="Gellesch M."/>
            <person name="Goldberg J."/>
            <person name="Griggs A."/>
            <person name="Gujja S."/>
            <person name="Heiman D."/>
            <person name="Hepburn T."/>
            <person name="Howarth C."/>
            <person name="Jen D."/>
            <person name="Larson L."/>
            <person name="Lewis B."/>
            <person name="Mehta T."/>
            <person name="Park D."/>
            <person name="Pearson M."/>
            <person name="Roberts A."/>
            <person name="Saif S."/>
            <person name="Shea T."/>
            <person name="Shenoy N."/>
            <person name="Sisk P."/>
            <person name="Stolte C."/>
            <person name="Sykes S."/>
            <person name="Walk T."/>
            <person name="White J."/>
            <person name="Yandava C."/>
            <person name="Whatmore A.M."/>
            <person name="Perrett L.L."/>
            <person name="O'Callaghan D."/>
            <person name="Nusbaum C."/>
            <person name="Galagan J."/>
            <person name="Birren B."/>
        </authorList>
    </citation>
    <scope>NUCLEOTIDE SEQUENCE [LARGE SCALE GENOMIC DNA]</scope>
    <source>
        <strain evidence="1">M292/94/1</strain>
    </source>
</reference>
<dbReference type="Proteomes" id="UP000004659">
    <property type="component" value="Unassembled WGS sequence"/>
</dbReference>